<dbReference type="GO" id="GO:0008999">
    <property type="term" value="F:protein-N-terminal-alanine acetyltransferase activity"/>
    <property type="evidence" value="ECO:0007669"/>
    <property type="project" value="UniProtKB-UniRule"/>
</dbReference>
<dbReference type="InterPro" id="IPR022496">
    <property type="entry name" value="T6A_TsaB"/>
</dbReference>
<dbReference type="CDD" id="cd24032">
    <property type="entry name" value="ASKHA_NBD_TsaB"/>
    <property type="match status" value="1"/>
</dbReference>
<dbReference type="PANTHER" id="PTHR11735:SF11">
    <property type="entry name" value="TRNA THREONYLCARBAMOYLADENOSINE BIOSYNTHESIS PROTEIN TSAB"/>
    <property type="match status" value="1"/>
</dbReference>
<dbReference type="NCBIfam" id="TIGR01575">
    <property type="entry name" value="rimI"/>
    <property type="match status" value="1"/>
</dbReference>
<dbReference type="InterPro" id="IPR000905">
    <property type="entry name" value="Gcp-like_dom"/>
</dbReference>
<dbReference type="InterPro" id="IPR016181">
    <property type="entry name" value="Acyl_CoA_acyltransferase"/>
</dbReference>
<comment type="caution">
    <text evidence="3">The sequence shown here is derived from an EMBL/GenBank/DDBJ whole genome shotgun (WGS) entry which is preliminary data.</text>
</comment>
<evidence type="ECO:0000256" key="1">
    <source>
        <dbReference type="HAMAP-Rule" id="MF_02210"/>
    </source>
</evidence>
<evidence type="ECO:0000313" key="4">
    <source>
        <dbReference type="Proteomes" id="UP000580517"/>
    </source>
</evidence>
<dbReference type="HAMAP" id="MF_02210">
    <property type="entry name" value="RimI"/>
    <property type="match status" value="1"/>
</dbReference>
<dbReference type="PANTHER" id="PTHR11735">
    <property type="entry name" value="TRNA N6-ADENOSINE THREONYLCARBAMOYLTRANSFERASE"/>
    <property type="match status" value="1"/>
</dbReference>
<dbReference type="Pfam" id="PF00583">
    <property type="entry name" value="Acetyltransf_1"/>
    <property type="match status" value="1"/>
</dbReference>
<protein>
    <recommendedName>
        <fullName evidence="1">[Ribosomal protein bS18]-alanine N-acetyltransferase</fullName>
        <ecNumber evidence="1">2.3.1.266</ecNumber>
    </recommendedName>
</protein>
<dbReference type="OrthoDB" id="9796919at2"/>
<comment type="caution">
    <text evidence="1">Lacks conserved residue(s) required for the propagation of feature annotation.</text>
</comment>
<feature type="binding site" evidence="1">
    <location>
        <position position="436"/>
    </location>
    <ligand>
        <name>acetyl-CoA</name>
        <dbReference type="ChEBI" id="CHEBI:57288"/>
    </ligand>
</feature>
<proteinExistence type="inferred from homology"/>
<keyword evidence="1" id="KW-0012">Acyltransferase</keyword>
<dbReference type="NCBIfam" id="TIGR03725">
    <property type="entry name" value="T6A_YeaZ"/>
    <property type="match status" value="1"/>
</dbReference>
<dbReference type="Gene3D" id="3.30.420.40">
    <property type="match status" value="2"/>
</dbReference>
<keyword evidence="4" id="KW-1185">Reference proteome</keyword>
<dbReference type="GO" id="GO:0005829">
    <property type="term" value="C:cytosol"/>
    <property type="evidence" value="ECO:0007669"/>
    <property type="project" value="TreeGrafter"/>
</dbReference>
<dbReference type="SUPFAM" id="SSF55729">
    <property type="entry name" value="Acyl-CoA N-acyltransferases (Nat)"/>
    <property type="match status" value="1"/>
</dbReference>
<comment type="subcellular location">
    <subcellularLocation>
        <location evidence="1">Cytoplasm</location>
    </subcellularLocation>
</comment>
<feature type="active site" description="Proton donor" evidence="1">
    <location>
        <position position="443"/>
    </location>
</feature>
<dbReference type="Gene3D" id="3.40.630.30">
    <property type="match status" value="1"/>
</dbReference>
<organism evidence="3 4">
    <name type="scientific">Allopusillimonas soli</name>
    <dbReference type="NCBI Taxonomy" id="659016"/>
    <lineage>
        <taxon>Bacteria</taxon>
        <taxon>Pseudomonadati</taxon>
        <taxon>Pseudomonadota</taxon>
        <taxon>Betaproteobacteria</taxon>
        <taxon>Burkholderiales</taxon>
        <taxon>Alcaligenaceae</taxon>
        <taxon>Allopusillimonas</taxon>
    </lineage>
</organism>
<dbReference type="AlphaFoldDB" id="A0A853FHL8"/>
<comment type="similarity">
    <text evidence="1">Belongs to the acetyltransferase family. RimI subfamily.</text>
</comment>
<dbReference type="RefSeq" id="WP_129970363.1">
    <property type="nucleotide sequence ID" value="NZ_JACCEW010000005.1"/>
</dbReference>
<dbReference type="Pfam" id="PF00814">
    <property type="entry name" value="TsaD"/>
    <property type="match status" value="1"/>
</dbReference>
<feature type="binding site" evidence="1">
    <location>
        <begin position="397"/>
        <end position="399"/>
    </location>
    <ligand>
        <name>acetyl-CoA</name>
        <dbReference type="ChEBI" id="CHEBI:57288"/>
    </ligand>
</feature>
<comment type="function">
    <text evidence="1">Acetylates the N-terminal alanine of ribosomal protein bS18.</text>
</comment>
<dbReference type="SUPFAM" id="SSF53067">
    <property type="entry name" value="Actin-like ATPase domain"/>
    <property type="match status" value="2"/>
</dbReference>
<keyword evidence="1" id="KW-0963">Cytoplasm</keyword>
<dbReference type="InterPro" id="IPR006464">
    <property type="entry name" value="AcTrfase_RimI/Ard1"/>
</dbReference>
<keyword evidence="1 3" id="KW-0808">Transferase</keyword>
<feature type="domain" description="N-acetyltransferase" evidence="2">
    <location>
        <begin position="330"/>
        <end position="476"/>
    </location>
</feature>
<reference evidence="3 4" key="1">
    <citation type="submission" date="2020-07" db="EMBL/GenBank/DDBJ databases">
        <title>Taxonomic revisions and descriptions of new bacterial species based on genomic comparisons in the high-G+C-content subgroup of the family Alcaligenaceae.</title>
        <authorList>
            <person name="Szabo A."/>
            <person name="Felfoldi T."/>
        </authorList>
    </citation>
    <scope>NUCLEOTIDE SEQUENCE [LARGE SCALE GENOMIC DNA]</scope>
    <source>
        <strain evidence="3 4">DSM 25264</strain>
    </source>
</reference>
<dbReference type="CDD" id="cd04301">
    <property type="entry name" value="NAT_SF"/>
    <property type="match status" value="1"/>
</dbReference>
<dbReference type="InterPro" id="IPR043690">
    <property type="entry name" value="RimI"/>
</dbReference>
<evidence type="ECO:0000259" key="2">
    <source>
        <dbReference type="PROSITE" id="PS51186"/>
    </source>
</evidence>
<dbReference type="GO" id="GO:0002949">
    <property type="term" value="P:tRNA threonylcarbamoyladenosine modification"/>
    <property type="evidence" value="ECO:0007669"/>
    <property type="project" value="InterPro"/>
</dbReference>
<dbReference type="InterPro" id="IPR043129">
    <property type="entry name" value="ATPase_NBD"/>
</dbReference>
<dbReference type="EMBL" id="JACCEW010000005">
    <property type="protein sequence ID" value="NYT38280.1"/>
    <property type="molecule type" value="Genomic_DNA"/>
</dbReference>
<sequence>MTVNILALETSSSLCGVALLSCRDGQTLLWAREHEATAEHAQRLLPLVDDLLREAGIGRHQLSAVAFGQGPGGFTGLRVACGVAQGMAFALDIPVLPVPSLLAVAARDRSCNGQTSPGASGMAHTRAALGGQLGRQEGQAAPEPLIRVVAQDARMREAYLAAYRHDGAWETLHAPMLLGLDDVGLWLDGLDRGNTDGSQPSVRLLGDALQAYPELARLAPAGGTQSEYAHARDTQEGDDAAVACVLRKWLEIGSPLRADASSIAWLAFEDWQAGRGMQPDLAAPLYVRDKVAFTVREREAGAGGNPRAHGLAGVPLAAAAEAGGQAAPALRLMPMTAAHLDDVAAIEGSVQSFPWTRGNFADGLKAGYQAWVARNNQQVVGFAMMLLAPDVAHLLVIAVQPDAQNKGAGGLLLRRCEEEAIGRGLQRIMLEVRPSNHNALRFYRARGYAVLATRKDYYPAGHGRREDAYVMSKTLDTA</sequence>
<dbReference type="EC" id="2.3.1.266" evidence="1"/>
<feature type="active site" description="Proton acceptor" evidence="1">
    <location>
        <position position="431"/>
    </location>
</feature>
<dbReference type="PROSITE" id="PS51186">
    <property type="entry name" value="GNAT"/>
    <property type="match status" value="1"/>
</dbReference>
<accession>A0A853FHL8</accession>
<dbReference type="InterPro" id="IPR000182">
    <property type="entry name" value="GNAT_dom"/>
</dbReference>
<comment type="catalytic activity">
    <reaction evidence="1">
        <text>N-terminal L-alanyl-[ribosomal protein bS18] + acetyl-CoA = N-terminal N(alpha)-acetyl-L-alanyl-[ribosomal protein bS18] + CoA + H(+)</text>
        <dbReference type="Rhea" id="RHEA:43756"/>
        <dbReference type="Rhea" id="RHEA-COMP:10676"/>
        <dbReference type="Rhea" id="RHEA-COMP:10677"/>
        <dbReference type="ChEBI" id="CHEBI:15378"/>
        <dbReference type="ChEBI" id="CHEBI:57287"/>
        <dbReference type="ChEBI" id="CHEBI:57288"/>
        <dbReference type="ChEBI" id="CHEBI:64718"/>
        <dbReference type="ChEBI" id="CHEBI:83683"/>
        <dbReference type="EC" id="2.3.1.266"/>
    </reaction>
</comment>
<gene>
    <name evidence="3" type="primary">tsaB</name>
    <name evidence="1" type="synonym">rimI</name>
    <name evidence="3" type="ORF">H0A68_15460</name>
</gene>
<name>A0A853FHL8_9BURK</name>
<dbReference type="Proteomes" id="UP000580517">
    <property type="component" value="Unassembled WGS sequence"/>
</dbReference>
<evidence type="ECO:0000313" key="3">
    <source>
        <dbReference type="EMBL" id="NYT38280.1"/>
    </source>
</evidence>